<organism evidence="7 8">
    <name type="scientific">Cohnella hongkongensis</name>
    <dbReference type="NCBI Taxonomy" id="178337"/>
    <lineage>
        <taxon>Bacteria</taxon>
        <taxon>Bacillati</taxon>
        <taxon>Bacillota</taxon>
        <taxon>Bacilli</taxon>
        <taxon>Bacillales</taxon>
        <taxon>Paenibacillaceae</taxon>
        <taxon>Cohnella</taxon>
    </lineage>
</organism>
<evidence type="ECO:0000256" key="5">
    <source>
        <dbReference type="ARBA" id="ARBA00023136"/>
    </source>
</evidence>
<keyword evidence="2" id="KW-1003">Cell membrane</keyword>
<feature type="transmembrane region" description="Helical" evidence="6">
    <location>
        <begin position="72"/>
        <end position="90"/>
    </location>
</feature>
<comment type="subcellular location">
    <subcellularLocation>
        <location evidence="1">Cell membrane</location>
        <topology evidence="1">Multi-pass membrane protein</topology>
    </subcellularLocation>
</comment>
<reference evidence="8" key="1">
    <citation type="journal article" date="2019" name="Int. J. Syst. Evol. Microbiol.">
        <title>The Global Catalogue of Microorganisms (GCM) 10K type strain sequencing project: providing services to taxonomists for standard genome sequencing and annotation.</title>
        <authorList>
            <consortium name="The Broad Institute Genomics Platform"/>
            <consortium name="The Broad Institute Genome Sequencing Center for Infectious Disease"/>
            <person name="Wu L."/>
            <person name="Ma J."/>
        </authorList>
    </citation>
    <scope>NUCLEOTIDE SEQUENCE [LARGE SCALE GENOMIC DNA]</scope>
    <source>
        <strain evidence="8">CCUG 49571</strain>
    </source>
</reference>
<keyword evidence="8" id="KW-1185">Reference proteome</keyword>
<proteinExistence type="predicted"/>
<evidence type="ECO:0000256" key="1">
    <source>
        <dbReference type="ARBA" id="ARBA00004651"/>
    </source>
</evidence>
<evidence type="ECO:0000313" key="7">
    <source>
        <dbReference type="EMBL" id="MFC4597275.1"/>
    </source>
</evidence>
<gene>
    <name evidence="7" type="ORF">ACFO3S_03400</name>
</gene>
<feature type="transmembrane region" description="Helical" evidence="6">
    <location>
        <begin position="213"/>
        <end position="234"/>
    </location>
</feature>
<dbReference type="InterPro" id="IPR001851">
    <property type="entry name" value="ABC_transp_permease"/>
</dbReference>
<dbReference type="PANTHER" id="PTHR32196">
    <property type="entry name" value="ABC TRANSPORTER PERMEASE PROTEIN YPHD-RELATED-RELATED"/>
    <property type="match status" value="1"/>
</dbReference>
<keyword evidence="4 6" id="KW-1133">Transmembrane helix</keyword>
<comment type="caution">
    <text evidence="7">The sequence shown here is derived from an EMBL/GenBank/DDBJ whole genome shotgun (WGS) entry which is preliminary data.</text>
</comment>
<dbReference type="Pfam" id="PF02653">
    <property type="entry name" value="BPD_transp_2"/>
    <property type="match status" value="1"/>
</dbReference>
<evidence type="ECO:0000313" key="8">
    <source>
        <dbReference type="Proteomes" id="UP001596028"/>
    </source>
</evidence>
<evidence type="ECO:0000256" key="3">
    <source>
        <dbReference type="ARBA" id="ARBA00022692"/>
    </source>
</evidence>
<keyword evidence="3 6" id="KW-0812">Transmembrane</keyword>
<evidence type="ECO:0000256" key="4">
    <source>
        <dbReference type="ARBA" id="ARBA00022989"/>
    </source>
</evidence>
<accession>A0ABV9F919</accession>
<evidence type="ECO:0000256" key="2">
    <source>
        <dbReference type="ARBA" id="ARBA00022475"/>
    </source>
</evidence>
<feature type="transmembrane region" description="Helical" evidence="6">
    <location>
        <begin position="297"/>
        <end position="316"/>
    </location>
</feature>
<dbReference type="CDD" id="cd06579">
    <property type="entry name" value="TM_PBP1_transp_AraH_like"/>
    <property type="match status" value="1"/>
</dbReference>
<name>A0ABV9F919_9BACL</name>
<dbReference type="Proteomes" id="UP001596028">
    <property type="component" value="Unassembled WGS sequence"/>
</dbReference>
<feature type="transmembrane region" description="Helical" evidence="6">
    <location>
        <begin position="96"/>
        <end position="116"/>
    </location>
</feature>
<sequence length="328" mass="33944">MKSDKSRLFWKRVLDFAPLLLLIVLTVVFAAIDPRIVNGTNLKQILVQAAPISILALGALVVLVSGGIDLSVGFGIGLAAIVVGVSLSNGGALFEAIAWALIVGLAVGIFNGFFIGYLKIPPFIVTLGAMIIIQGITLLVARGHVLVISDKAIKSIGIGTTGGVPNILIVAATLIVLIAVLIKQTRFGLRTYALGSSEESTQVTGVPIHRQQLLIYAFSAICTAVAAIMMVSRVSIVTPNLGGNSYMLDAITATVIGGTSIFGGKGSISGTLIGALIISLMTHSLTMFGVSATSLDFFKGAIIILALIADSGVRAAKGRLELGLRRPA</sequence>
<keyword evidence="5 6" id="KW-0472">Membrane</keyword>
<dbReference type="RefSeq" id="WP_378092263.1">
    <property type="nucleotide sequence ID" value="NZ_JBHSEP010000002.1"/>
</dbReference>
<dbReference type="EMBL" id="JBHSEP010000002">
    <property type="protein sequence ID" value="MFC4597275.1"/>
    <property type="molecule type" value="Genomic_DNA"/>
</dbReference>
<feature type="transmembrane region" description="Helical" evidence="6">
    <location>
        <begin position="163"/>
        <end position="182"/>
    </location>
</feature>
<protein>
    <submittedName>
        <fullName evidence="7">ABC transporter permease</fullName>
    </submittedName>
</protein>
<feature type="transmembrane region" description="Helical" evidence="6">
    <location>
        <begin position="246"/>
        <end position="264"/>
    </location>
</feature>
<feature type="transmembrane region" description="Helical" evidence="6">
    <location>
        <begin position="123"/>
        <end position="143"/>
    </location>
</feature>
<evidence type="ECO:0000256" key="6">
    <source>
        <dbReference type="SAM" id="Phobius"/>
    </source>
</evidence>
<feature type="transmembrane region" description="Helical" evidence="6">
    <location>
        <begin position="46"/>
        <end position="65"/>
    </location>
</feature>